<accession>A0A1U7LKX1</accession>
<evidence type="ECO:0000256" key="2">
    <source>
        <dbReference type="SAM" id="MobiDB-lite"/>
    </source>
</evidence>
<dbReference type="SUPFAM" id="SSF56112">
    <property type="entry name" value="Protein kinase-like (PK-like)"/>
    <property type="match status" value="1"/>
</dbReference>
<dbReference type="STRING" id="1198029.A0A1U7LKX1"/>
<dbReference type="PANTHER" id="PTHR22603">
    <property type="entry name" value="CHOLINE/ETHANOALAMINE KINASE"/>
    <property type="match status" value="1"/>
</dbReference>
<organism evidence="3 4">
    <name type="scientific">Neolecta irregularis (strain DAH-3)</name>
    <dbReference type="NCBI Taxonomy" id="1198029"/>
    <lineage>
        <taxon>Eukaryota</taxon>
        <taxon>Fungi</taxon>
        <taxon>Dikarya</taxon>
        <taxon>Ascomycota</taxon>
        <taxon>Taphrinomycotina</taxon>
        <taxon>Neolectales</taxon>
        <taxon>Neolectaceae</taxon>
        <taxon>Neolecta</taxon>
    </lineage>
</organism>
<comment type="similarity">
    <text evidence="1">Belongs to the choline/ethanolamine kinase family.</text>
</comment>
<proteinExistence type="inferred from homology"/>
<dbReference type="GO" id="GO:0006646">
    <property type="term" value="P:phosphatidylethanolamine biosynthetic process"/>
    <property type="evidence" value="ECO:0007669"/>
    <property type="project" value="TreeGrafter"/>
</dbReference>
<dbReference type="Gene3D" id="3.90.1200.10">
    <property type="match status" value="1"/>
</dbReference>
<sequence>MRSYHVSARKPSSKSSSDRDSDLSDYEDICPILHFDTFVDITAPEPEVKKAVAIAIGRLGIRSWRSMPLSLSCDLSLTRISGALTNAVYLVSPPCSTTAKKILLRVYGPHVSHLIDRRLELQTIQKLSSHHIGPRLLGTFSNGRFEQWLESSALTREEIRDPITSRCIARRMRKLHETIILSQAEKQSILVWEYWDKWVIIARQVIQRRQKKKCRKVPGLDEPAFIDANWALFEKGVQSYREWLLALPRDYLDDVVFAHNDTQYGNILRLKVPSDRHLKPSHRELVVIDFEYAGPNPRAFDLANHFCEWMANYHDTVAPHILDPASYPKPDDISRFLNEYLEHGRMLSGMHLNVESQQKLNDDTEIKRLADQVLAWRPASHLLWVAWGAVQAMEDADDSGDWENIADTPDFFNYLGYAEDRMKLFFGDLCTIGLLKAEEMVSGGVKFVYSE</sequence>
<protein>
    <submittedName>
        <fullName evidence="3">Putative choline kinase</fullName>
    </submittedName>
</protein>
<evidence type="ECO:0000313" key="3">
    <source>
        <dbReference type="EMBL" id="OLL23305.1"/>
    </source>
</evidence>
<dbReference type="Proteomes" id="UP000186594">
    <property type="component" value="Unassembled WGS sequence"/>
</dbReference>
<name>A0A1U7LKX1_NEOID</name>
<keyword evidence="4" id="KW-1185">Reference proteome</keyword>
<evidence type="ECO:0000313" key="4">
    <source>
        <dbReference type="Proteomes" id="UP000186594"/>
    </source>
</evidence>
<dbReference type="GO" id="GO:0004305">
    <property type="term" value="F:ethanolamine kinase activity"/>
    <property type="evidence" value="ECO:0007669"/>
    <property type="project" value="TreeGrafter"/>
</dbReference>
<feature type="region of interest" description="Disordered" evidence="2">
    <location>
        <begin position="1"/>
        <end position="23"/>
    </location>
</feature>
<evidence type="ECO:0000256" key="1">
    <source>
        <dbReference type="ARBA" id="ARBA00038211"/>
    </source>
</evidence>
<dbReference type="PANTHER" id="PTHR22603:SF93">
    <property type="entry name" value="RE24176P"/>
    <property type="match status" value="1"/>
</dbReference>
<keyword evidence="3" id="KW-0808">Transferase</keyword>
<dbReference type="EMBL" id="LXFE01001897">
    <property type="protein sequence ID" value="OLL23305.1"/>
    <property type="molecule type" value="Genomic_DNA"/>
</dbReference>
<dbReference type="Gene3D" id="3.30.200.20">
    <property type="entry name" value="Phosphorylase Kinase, domain 1"/>
    <property type="match status" value="1"/>
</dbReference>
<dbReference type="InterPro" id="IPR011009">
    <property type="entry name" value="Kinase-like_dom_sf"/>
</dbReference>
<keyword evidence="3" id="KW-0418">Kinase</keyword>
<dbReference type="GO" id="GO:0004103">
    <property type="term" value="F:choline kinase activity"/>
    <property type="evidence" value="ECO:0007669"/>
    <property type="project" value="TreeGrafter"/>
</dbReference>
<dbReference type="GO" id="GO:0005737">
    <property type="term" value="C:cytoplasm"/>
    <property type="evidence" value="ECO:0007669"/>
    <property type="project" value="TreeGrafter"/>
</dbReference>
<reference evidence="3 4" key="1">
    <citation type="submission" date="2016-04" db="EMBL/GenBank/DDBJ databases">
        <title>Evolutionary innovation and constraint leading to complex multicellularity in the Ascomycota.</title>
        <authorList>
            <person name="Cisse O."/>
            <person name="Nguyen A."/>
            <person name="Hewitt D.A."/>
            <person name="Jedd G."/>
            <person name="Stajich J.E."/>
        </authorList>
    </citation>
    <scope>NUCLEOTIDE SEQUENCE [LARGE SCALE GENOMIC DNA]</scope>
    <source>
        <strain evidence="3 4">DAH-3</strain>
    </source>
</reference>
<dbReference type="CDD" id="cd05157">
    <property type="entry name" value="ETNK_euk"/>
    <property type="match status" value="1"/>
</dbReference>
<dbReference type="OMA" id="IETSIDY"/>
<dbReference type="Pfam" id="PF01633">
    <property type="entry name" value="Choline_kinase"/>
    <property type="match status" value="1"/>
</dbReference>
<gene>
    <name evidence="3" type="ORF">NEOLI_003990</name>
</gene>
<dbReference type="AlphaFoldDB" id="A0A1U7LKX1"/>
<dbReference type="OrthoDB" id="10267235at2759"/>
<comment type="caution">
    <text evidence="3">The sequence shown here is derived from an EMBL/GenBank/DDBJ whole genome shotgun (WGS) entry which is preliminary data.</text>
</comment>